<dbReference type="AlphaFoldDB" id="A0AA38IAC0"/>
<organism evidence="1 2">
    <name type="scientific">Zophobas morio</name>
    <dbReference type="NCBI Taxonomy" id="2755281"/>
    <lineage>
        <taxon>Eukaryota</taxon>
        <taxon>Metazoa</taxon>
        <taxon>Ecdysozoa</taxon>
        <taxon>Arthropoda</taxon>
        <taxon>Hexapoda</taxon>
        <taxon>Insecta</taxon>
        <taxon>Pterygota</taxon>
        <taxon>Neoptera</taxon>
        <taxon>Endopterygota</taxon>
        <taxon>Coleoptera</taxon>
        <taxon>Polyphaga</taxon>
        <taxon>Cucujiformia</taxon>
        <taxon>Tenebrionidae</taxon>
        <taxon>Zophobas</taxon>
    </lineage>
</organism>
<protein>
    <submittedName>
        <fullName evidence="1">Uncharacterized protein</fullName>
    </submittedName>
</protein>
<evidence type="ECO:0000313" key="2">
    <source>
        <dbReference type="Proteomes" id="UP001168821"/>
    </source>
</evidence>
<gene>
    <name evidence="1" type="ORF">Zmor_018031</name>
</gene>
<evidence type="ECO:0000313" key="1">
    <source>
        <dbReference type="EMBL" id="KAJ3652030.1"/>
    </source>
</evidence>
<keyword evidence="2" id="KW-1185">Reference proteome</keyword>
<comment type="caution">
    <text evidence="1">The sequence shown here is derived from an EMBL/GenBank/DDBJ whole genome shotgun (WGS) entry which is preliminary data.</text>
</comment>
<reference evidence="1" key="1">
    <citation type="journal article" date="2023" name="G3 (Bethesda)">
        <title>Whole genome assemblies of Zophobas morio and Tenebrio molitor.</title>
        <authorList>
            <person name="Kaur S."/>
            <person name="Stinson S.A."/>
            <person name="diCenzo G.C."/>
        </authorList>
    </citation>
    <scope>NUCLEOTIDE SEQUENCE</scope>
    <source>
        <strain evidence="1">QUZm001</strain>
    </source>
</reference>
<proteinExistence type="predicted"/>
<dbReference type="Proteomes" id="UP001168821">
    <property type="component" value="Unassembled WGS sequence"/>
</dbReference>
<accession>A0AA38IAC0</accession>
<dbReference type="EMBL" id="JALNTZ010000005">
    <property type="protein sequence ID" value="KAJ3652030.1"/>
    <property type="molecule type" value="Genomic_DNA"/>
</dbReference>
<name>A0AA38IAC0_9CUCU</name>
<sequence length="117" mass="13328">MKGSVSSLMCLEKVKSMVVPPSVVELLTSDAQSTLNMSFMNLMNVSSFFTFMLKSPQRRIGINFHDGMYIVAVINIQKKERDGWRTLPNAKADCASLSLVPRSRLHFKPYMERLRAR</sequence>